<dbReference type="EMBL" id="SRLO01020956">
    <property type="protein sequence ID" value="TNN22797.1"/>
    <property type="molecule type" value="Genomic_DNA"/>
</dbReference>
<accession>A0A4Z2E229</accession>
<dbReference type="Proteomes" id="UP000314294">
    <property type="component" value="Unassembled WGS sequence"/>
</dbReference>
<comment type="caution">
    <text evidence="1">The sequence shown here is derived from an EMBL/GenBank/DDBJ whole genome shotgun (WGS) entry which is preliminary data.</text>
</comment>
<dbReference type="AlphaFoldDB" id="A0A4Z2E229"/>
<evidence type="ECO:0000313" key="1">
    <source>
        <dbReference type="EMBL" id="TNN22797.1"/>
    </source>
</evidence>
<organism evidence="1 2">
    <name type="scientific">Liparis tanakae</name>
    <name type="common">Tanaka's snailfish</name>
    <dbReference type="NCBI Taxonomy" id="230148"/>
    <lineage>
        <taxon>Eukaryota</taxon>
        <taxon>Metazoa</taxon>
        <taxon>Chordata</taxon>
        <taxon>Craniata</taxon>
        <taxon>Vertebrata</taxon>
        <taxon>Euteleostomi</taxon>
        <taxon>Actinopterygii</taxon>
        <taxon>Neopterygii</taxon>
        <taxon>Teleostei</taxon>
        <taxon>Neoteleostei</taxon>
        <taxon>Acanthomorphata</taxon>
        <taxon>Eupercaria</taxon>
        <taxon>Perciformes</taxon>
        <taxon>Cottioidei</taxon>
        <taxon>Cottales</taxon>
        <taxon>Liparidae</taxon>
        <taxon>Liparis</taxon>
    </lineage>
</organism>
<reference evidence="1 2" key="1">
    <citation type="submission" date="2019-03" db="EMBL/GenBank/DDBJ databases">
        <title>First draft genome of Liparis tanakae, snailfish: a comprehensive survey of snailfish specific genes.</title>
        <authorList>
            <person name="Kim W."/>
            <person name="Song I."/>
            <person name="Jeong J.-H."/>
            <person name="Kim D."/>
            <person name="Kim S."/>
            <person name="Ryu S."/>
            <person name="Song J.Y."/>
            <person name="Lee S.K."/>
        </authorList>
    </citation>
    <scope>NUCLEOTIDE SEQUENCE [LARGE SCALE GENOMIC DNA]</scope>
    <source>
        <tissue evidence="1">Muscle</tissue>
    </source>
</reference>
<keyword evidence="2" id="KW-1185">Reference proteome</keyword>
<protein>
    <submittedName>
        <fullName evidence="1">Uncharacterized protein</fullName>
    </submittedName>
</protein>
<gene>
    <name evidence="1" type="ORF">EYF80_067087</name>
</gene>
<evidence type="ECO:0000313" key="2">
    <source>
        <dbReference type="Proteomes" id="UP000314294"/>
    </source>
</evidence>
<name>A0A4Z2E229_9TELE</name>
<sequence>MLRCKDDLHFLFLHAWPSAGKSPAAFARVHSLDY</sequence>
<proteinExistence type="predicted"/>